<accession>A0A4Q5LFS3</accession>
<reference evidence="1 2" key="1">
    <citation type="submission" date="2019-02" db="EMBL/GenBank/DDBJ databases">
        <title>Bacterial novel species isolated from soil.</title>
        <authorList>
            <person name="Jung H.-Y."/>
        </authorList>
    </citation>
    <scope>NUCLEOTIDE SEQUENCE [LARGE SCALE GENOMIC DNA]</scope>
    <source>
        <strain evidence="1 2">1-3-3-3</strain>
    </source>
</reference>
<dbReference type="RefSeq" id="WP_129919526.1">
    <property type="nucleotide sequence ID" value="NZ_SEWE01000003.1"/>
</dbReference>
<name>A0A4Q5LFS3_9BACT</name>
<protein>
    <submittedName>
        <fullName evidence="1">Uncharacterized protein</fullName>
    </submittedName>
</protein>
<comment type="caution">
    <text evidence="1">The sequence shown here is derived from an EMBL/GenBank/DDBJ whole genome shotgun (WGS) entry which is preliminary data.</text>
</comment>
<gene>
    <name evidence="1" type="ORF">EWM57_02405</name>
</gene>
<dbReference type="AlphaFoldDB" id="A0A4Q5LFS3"/>
<evidence type="ECO:0000313" key="2">
    <source>
        <dbReference type="Proteomes" id="UP000294155"/>
    </source>
</evidence>
<proteinExistence type="predicted"/>
<sequence length="191" mass="21397">MPSNKVKRPAFTLETAVKKFVYSQSVLTAFADASEKGESFTWPLKPIDVGSLKNPLAFPRIFEVGLAGQPIPASLETWDAFFIQRLRTGGAEPFSSGIVLKPCSEYNKTLITFHLGQLDTTRARADFQGYMRRVLLNSITKVRSTDSAETVQVLYETLTWLESYSKQLSTQYLAEAKKKEKEDTSRSGKKS</sequence>
<dbReference type="EMBL" id="SEWE01000003">
    <property type="protein sequence ID" value="RYU83813.1"/>
    <property type="molecule type" value="Genomic_DNA"/>
</dbReference>
<organism evidence="1 2">
    <name type="scientific">Hymenobacter persicinus</name>
    <dbReference type="NCBI Taxonomy" id="2025506"/>
    <lineage>
        <taxon>Bacteria</taxon>
        <taxon>Pseudomonadati</taxon>
        <taxon>Bacteroidota</taxon>
        <taxon>Cytophagia</taxon>
        <taxon>Cytophagales</taxon>
        <taxon>Hymenobacteraceae</taxon>
        <taxon>Hymenobacter</taxon>
    </lineage>
</organism>
<dbReference type="Proteomes" id="UP000294155">
    <property type="component" value="Unassembled WGS sequence"/>
</dbReference>
<evidence type="ECO:0000313" key="1">
    <source>
        <dbReference type="EMBL" id="RYU83813.1"/>
    </source>
</evidence>
<keyword evidence="2" id="KW-1185">Reference proteome</keyword>
<dbReference type="OrthoDB" id="9841114at2"/>